<feature type="domain" description="Carrier" evidence="4">
    <location>
        <begin position="1422"/>
        <end position="1497"/>
    </location>
</feature>
<keyword evidence="3" id="KW-0808">Transferase</keyword>
<dbReference type="Gene3D" id="3.30.70.250">
    <property type="entry name" value="Malonyl-CoA ACP transacylase, ACP-binding"/>
    <property type="match status" value="1"/>
</dbReference>
<dbReference type="EMBL" id="CAJPVI010000092">
    <property type="protein sequence ID" value="CAG2160774.1"/>
    <property type="molecule type" value="Genomic_DNA"/>
</dbReference>
<dbReference type="Pfam" id="PF16197">
    <property type="entry name" value="KAsynt_C_assoc"/>
    <property type="match status" value="1"/>
</dbReference>
<evidence type="ECO:0000256" key="2">
    <source>
        <dbReference type="ARBA" id="ARBA00022553"/>
    </source>
</evidence>
<dbReference type="PROSITE" id="PS50075">
    <property type="entry name" value="CARRIER"/>
    <property type="match status" value="1"/>
</dbReference>
<evidence type="ECO:0000259" key="5">
    <source>
        <dbReference type="PROSITE" id="PS52004"/>
    </source>
</evidence>
<gene>
    <name evidence="6" type="ORF">LMG26411_07749</name>
</gene>
<dbReference type="InterPro" id="IPR006162">
    <property type="entry name" value="Ppantetheine_attach_site"/>
</dbReference>
<dbReference type="SUPFAM" id="SSF52151">
    <property type="entry name" value="FabD/lysophospholipase-like"/>
    <property type="match status" value="1"/>
</dbReference>
<dbReference type="SMART" id="SM00823">
    <property type="entry name" value="PKS_PP"/>
    <property type="match status" value="1"/>
</dbReference>
<reference evidence="6 7" key="1">
    <citation type="submission" date="2021-03" db="EMBL/GenBank/DDBJ databases">
        <authorList>
            <person name="Peeters C."/>
        </authorList>
    </citation>
    <scope>NUCLEOTIDE SEQUENCE [LARGE SCALE GENOMIC DNA]</scope>
    <source>
        <strain evidence="6 7">LMG 26411</strain>
    </source>
</reference>
<comment type="caution">
    <text evidence="6">The sequence shown here is derived from an EMBL/GenBank/DDBJ whole genome shotgun (WGS) entry which is preliminary data.</text>
</comment>
<dbReference type="InterPro" id="IPR036736">
    <property type="entry name" value="ACP-like_sf"/>
</dbReference>
<evidence type="ECO:0000259" key="4">
    <source>
        <dbReference type="PROSITE" id="PS50075"/>
    </source>
</evidence>
<dbReference type="InterPro" id="IPR050091">
    <property type="entry name" value="PKS_NRPS_Biosynth_Enz"/>
</dbReference>
<dbReference type="InterPro" id="IPR016036">
    <property type="entry name" value="Malonyl_transacylase_ACP-bd"/>
</dbReference>
<dbReference type="PROSITE" id="PS00606">
    <property type="entry name" value="KS3_1"/>
    <property type="match status" value="1"/>
</dbReference>
<keyword evidence="1" id="KW-0596">Phosphopantetheine</keyword>
<dbReference type="SMART" id="SM00827">
    <property type="entry name" value="PKS_AT"/>
    <property type="match status" value="1"/>
</dbReference>
<dbReference type="InterPro" id="IPR016039">
    <property type="entry name" value="Thiolase-like"/>
</dbReference>
<dbReference type="InterPro" id="IPR020806">
    <property type="entry name" value="PKS_PP-bd"/>
</dbReference>
<dbReference type="PANTHER" id="PTHR43775">
    <property type="entry name" value="FATTY ACID SYNTHASE"/>
    <property type="match status" value="1"/>
</dbReference>
<dbReference type="PANTHER" id="PTHR43775:SF37">
    <property type="entry name" value="SI:DKEY-61P9.11"/>
    <property type="match status" value="1"/>
</dbReference>
<evidence type="ECO:0000256" key="3">
    <source>
        <dbReference type="ARBA" id="ARBA00022679"/>
    </source>
</evidence>
<organism evidence="6 7">
    <name type="scientific">Cupriavidus numazuensis</name>
    <dbReference type="NCBI Taxonomy" id="221992"/>
    <lineage>
        <taxon>Bacteria</taxon>
        <taxon>Pseudomonadati</taxon>
        <taxon>Pseudomonadota</taxon>
        <taxon>Betaproteobacteria</taxon>
        <taxon>Burkholderiales</taxon>
        <taxon>Burkholderiaceae</taxon>
        <taxon>Cupriavidus</taxon>
    </lineage>
</organism>
<evidence type="ECO:0008006" key="8">
    <source>
        <dbReference type="Google" id="ProtNLM"/>
    </source>
</evidence>
<dbReference type="Gene3D" id="3.40.50.720">
    <property type="entry name" value="NAD(P)-binding Rossmann-like Domain"/>
    <property type="match status" value="1"/>
</dbReference>
<evidence type="ECO:0000313" key="6">
    <source>
        <dbReference type="EMBL" id="CAG2160774.1"/>
    </source>
</evidence>
<dbReference type="InterPro" id="IPR020841">
    <property type="entry name" value="PKS_Beta-ketoAc_synthase_dom"/>
</dbReference>
<dbReference type="Gene3D" id="3.30.70.3290">
    <property type="match status" value="1"/>
</dbReference>
<dbReference type="Proteomes" id="UP000672657">
    <property type="component" value="Unassembled WGS sequence"/>
</dbReference>
<name>A0ABN7QDU2_9BURK</name>
<keyword evidence="7" id="KW-1185">Reference proteome</keyword>
<dbReference type="CDD" id="cd08953">
    <property type="entry name" value="KR_2_SDR_x"/>
    <property type="match status" value="1"/>
</dbReference>
<dbReference type="InterPro" id="IPR016035">
    <property type="entry name" value="Acyl_Trfase/lysoPLipase"/>
</dbReference>
<dbReference type="SUPFAM" id="SSF47336">
    <property type="entry name" value="ACP-like"/>
    <property type="match status" value="1"/>
</dbReference>
<dbReference type="Gene3D" id="1.10.1200.10">
    <property type="entry name" value="ACP-like"/>
    <property type="match status" value="1"/>
</dbReference>
<dbReference type="RefSeq" id="WP_211958481.1">
    <property type="nucleotide sequence ID" value="NZ_CAJPVI010000092.1"/>
</dbReference>
<feature type="domain" description="Ketosynthase family 3 (KS3)" evidence="5">
    <location>
        <begin position="14"/>
        <end position="442"/>
    </location>
</feature>
<protein>
    <recommendedName>
        <fullName evidence="8">Polyketide synthase</fullName>
    </recommendedName>
</protein>
<dbReference type="InterPro" id="IPR057326">
    <property type="entry name" value="KR_dom"/>
</dbReference>
<dbReference type="InterPro" id="IPR014031">
    <property type="entry name" value="Ketoacyl_synth_C"/>
</dbReference>
<sequence length="1510" mass="158344">MSAQTYEHSDGDSGLEIAIVGMAGRFPGADDVDALWRNVRDGVESVVHHSDEALRARGVPQAALDDPAFVKAGVPFDGADRFDAAFFGYNPREAEQLDPQQRIFLECAWHALEHAGYDAQRLACPVGVYAGTGANLYLLRHLLPRHGLDAGIAELIGLMNGNSPDSLSTRVAYKLDLRGPAVTVQTACSTSLAAVHMACQALLAHECDMALAGGVWLNLLQDHGYRHQPGAILSSDGHCRAFDAAADGTVLGSGAGIVVLKRLDEALRAGDTIHAVIKGSAANNDGAAKVGYTAPSVEGQAAAIRAAHTIAGVAPDSIGYVEAHGTGTTLGDPIEIAALTQAFRAGTAARGFCAIGSLKTNIGHLDAAAGVAGLIKTVQALRHRTLPPSLNFTAPNPRIDFPASPFYVNTEAKPWPAGAAPRRAGVSSFGMGGTNVHVVLEEAPAAARSATATRGAQVLRLSARSESALRAQAQQLAARLQAGLAPDNLALDDIAHTLRQGRARFDHRAVVVARDPVQAAQALSAQAAPQWAAGKRLARAPSVAFLFPGQGAQHVGMARTLYDEAPVFRQTVDHCCAALAPHLGLDLRTLIWPQPGSEADAAAQLAQTAFTQPALFVIEYALAQLWAHHGIRPEAMLGHSVGEYVAACVAGVFALDDALALVALRGRLMQSTRPGAMLAVTLPPAELAAWLDAGCDLAAVNADDLCVLSGAPEAIAQAERELAARGVAVRRLHVSHAFHSALMQPILGEFETAVRHLTLRAPAIPFVSNLSGTWITPEQACSPDYWVRHLRGTVRFTAGLDTLLQAPGRIALEVGPGDTLSGLVRRHPLAASRPVLASQAHPSRQDLQADQFLRCLGQLWIAGVEAEAESDVDGKDVPQGRRVPLPGYPFERQSYWVEAGAARLVHDAPVPGDMLHVPEWHCADLPACLPANVPADAATAAGCTLILGDSNLAWLVAAQLAQPVAAVTPGAAFARHDDRHYTARPDDRADLLEVLRHVTATHGPVTRICHLWSVGTDDAARGFDSLLALAQALDALPGERAVTVVTDGVEDVTGTEPLAPRKAALRGPCLTLAQELPDTTCRLIDIVPPVGGDAARVAMQLCAHLQSADPATPVALRGPRRWVRRWIRHAEAAAVQAPAQSRLRRQGVYLITGGLGGIGLTLARHLAEHWQARLVLVGRTAMPARADWSRLADDTTQPADLRARLAALLALEDFGAQVLTVCADVAEAAQLHAALEAARERFGALHGVIHAAGAAGGTLITAQDAASARRVFAAKVRGAEHLLDQLAEASPDFVLFCSSLSAVAGGLGMAAYAGANACLDALAAASQRRLHWPVLSVGWDGWRGVGMAAGMAWPEGLGLTPEDGAAAFARIVEGPARPHTLVVSTDLASRLRGLDGVALPEDEATPAAALHPRPDLATAYVAPADDLATALATIWGELLGIDAIGIHDNLFELGGDSLLGIRLLARVRQAFGVEIHAAAFLREPTIDALALLIESRLIDEIEAGGSVLAS</sequence>
<proteinExistence type="predicted"/>
<dbReference type="SUPFAM" id="SSF53901">
    <property type="entry name" value="Thiolase-like"/>
    <property type="match status" value="1"/>
</dbReference>
<dbReference type="InterPro" id="IPR014030">
    <property type="entry name" value="Ketoacyl_synth_N"/>
</dbReference>
<dbReference type="InterPro" id="IPR014043">
    <property type="entry name" value="Acyl_transferase_dom"/>
</dbReference>
<dbReference type="InterPro" id="IPR009081">
    <property type="entry name" value="PP-bd_ACP"/>
</dbReference>
<dbReference type="Pfam" id="PF02801">
    <property type="entry name" value="Ketoacyl-synt_C"/>
    <property type="match status" value="1"/>
</dbReference>
<dbReference type="SMART" id="SM00822">
    <property type="entry name" value="PKS_KR"/>
    <property type="match status" value="1"/>
</dbReference>
<accession>A0ABN7QDU2</accession>
<dbReference type="SUPFAM" id="SSF55048">
    <property type="entry name" value="Probable ACP-binding domain of malonyl-CoA ACP transacylase"/>
    <property type="match status" value="1"/>
</dbReference>
<dbReference type="Gene3D" id="3.40.366.10">
    <property type="entry name" value="Malonyl-Coenzyme A Acyl Carrier Protein, domain 2"/>
    <property type="match status" value="1"/>
</dbReference>
<dbReference type="Pfam" id="PF00109">
    <property type="entry name" value="ketoacyl-synt"/>
    <property type="match status" value="1"/>
</dbReference>
<dbReference type="SUPFAM" id="SSF51735">
    <property type="entry name" value="NAD(P)-binding Rossmann-fold domains"/>
    <property type="match status" value="2"/>
</dbReference>
<dbReference type="Gene3D" id="3.40.47.10">
    <property type="match status" value="1"/>
</dbReference>
<dbReference type="InterPro" id="IPR032821">
    <property type="entry name" value="PKS_assoc"/>
</dbReference>
<evidence type="ECO:0000313" key="7">
    <source>
        <dbReference type="Proteomes" id="UP000672657"/>
    </source>
</evidence>
<dbReference type="Pfam" id="PF00550">
    <property type="entry name" value="PP-binding"/>
    <property type="match status" value="1"/>
</dbReference>
<dbReference type="Pfam" id="PF08659">
    <property type="entry name" value="KR"/>
    <property type="match status" value="1"/>
</dbReference>
<dbReference type="Pfam" id="PF00698">
    <property type="entry name" value="Acyl_transf_1"/>
    <property type="match status" value="1"/>
</dbReference>
<dbReference type="InterPro" id="IPR001227">
    <property type="entry name" value="Ac_transferase_dom_sf"/>
</dbReference>
<dbReference type="CDD" id="cd00833">
    <property type="entry name" value="PKS"/>
    <property type="match status" value="1"/>
</dbReference>
<dbReference type="InterPro" id="IPR018201">
    <property type="entry name" value="Ketoacyl_synth_AS"/>
</dbReference>
<dbReference type="InterPro" id="IPR036291">
    <property type="entry name" value="NAD(P)-bd_dom_sf"/>
</dbReference>
<dbReference type="PROSITE" id="PS00012">
    <property type="entry name" value="PHOSPHOPANTETHEINE"/>
    <property type="match status" value="1"/>
</dbReference>
<evidence type="ECO:0000256" key="1">
    <source>
        <dbReference type="ARBA" id="ARBA00022450"/>
    </source>
</evidence>
<dbReference type="PROSITE" id="PS52004">
    <property type="entry name" value="KS3_2"/>
    <property type="match status" value="1"/>
</dbReference>
<dbReference type="SMART" id="SM00825">
    <property type="entry name" value="PKS_KS"/>
    <property type="match status" value="1"/>
</dbReference>
<dbReference type="InterPro" id="IPR013968">
    <property type="entry name" value="PKS_KR"/>
</dbReference>
<keyword evidence="2" id="KW-0597">Phosphoprotein</keyword>